<dbReference type="Proteomes" id="UP000033103">
    <property type="component" value="Chromosome"/>
</dbReference>
<dbReference type="EMBL" id="CP011280">
    <property type="protein sequence ID" value="AKC95622.1"/>
    <property type="molecule type" value="Genomic_DNA"/>
</dbReference>
<accession>A0A0E3ZBN7</accession>
<keyword evidence="2" id="KW-0812">Transmembrane</keyword>
<dbReference type="HOGENOM" id="CLU_460702_0_0_0"/>
<evidence type="ECO:0000313" key="4">
    <source>
        <dbReference type="Proteomes" id="UP000033103"/>
    </source>
</evidence>
<keyword evidence="2" id="KW-1133">Transmembrane helix</keyword>
<evidence type="ECO:0000256" key="2">
    <source>
        <dbReference type="SAM" id="Phobius"/>
    </source>
</evidence>
<dbReference type="KEGG" id="sns:VC03_03740"/>
<feature type="coiled-coil region" evidence="1">
    <location>
        <begin position="496"/>
        <end position="523"/>
    </location>
</feature>
<keyword evidence="4" id="KW-1185">Reference proteome</keyword>
<dbReference type="PATRIC" id="fig|1069640.6.peg.739"/>
<organism evidence="3 4">
    <name type="scientific">Sneathia vaginalis</name>
    <dbReference type="NCBI Taxonomy" id="187101"/>
    <lineage>
        <taxon>Bacteria</taxon>
        <taxon>Fusobacteriati</taxon>
        <taxon>Fusobacteriota</taxon>
        <taxon>Fusobacteriia</taxon>
        <taxon>Fusobacteriales</taxon>
        <taxon>Leptotrichiaceae</taxon>
        <taxon>Sneathia</taxon>
    </lineage>
</organism>
<sequence>MEHVVLECLNTEFIENESSYFGYLEKDGIVVYIYSKVKENEKVDKISKQIVENIASKCIEEDLEYNPKYMMYIVESLNMDYKNLEVLTIIQTNANTFNAVILGDITLKLFRNDVVEFEAINQGGTKQLDGYIVEEKALESGDVLKLFSKELACLTINIKKTRQIDNATKNNKKWFKILTISFIFLFFIIYIIFNYWTIKRYENKIDNINNDLKIYIKNNEVQNISIELKNLEKVYKNLDKKLFLIIPRKKEVKFIDDKNKIKTLRLDVEVLKDVKDKMDLAKKCVEKYKFPNARELFENISRSHTEILNIDNLKKEAVLNISMLNDLDNIDKKIDEATELFNKFKFKKSKTIFESVETICLKYKISISLKDKIQECDEKINEILEEIEALNLKAEENKEKNVNLTLNSYFEMLKRYDMLDDELNSMKIKEKIKKLEEVKEFDRRHAIELRAEAINLNDNYECREALEAMLESNLIFKKHGLLEELLINSDHIKKIKKTMRDELEKSQNNNIKKERKVSNNREQIIRSINSCIQKGDSCIKEDNIDDAIIEYQRAIQYCEKINYTGDKVDKLKKKLAYAIKKSKGSKWWQIWK</sequence>
<keyword evidence="1" id="KW-0175">Coiled coil</keyword>
<reference evidence="3 4" key="1">
    <citation type="journal article" date="2012" name="BMC Genomics">
        <title>Genomic sequence analysis and characterization of Sneathia amnii sp. nov.</title>
        <authorList>
            <consortium name="Vaginal Microbiome Consortium (additional members)"/>
            <person name="Harwich M.D.Jr."/>
            <person name="Serrano M.G."/>
            <person name="Fettweis J.M."/>
            <person name="Alves J.M."/>
            <person name="Reimers M.A."/>
            <person name="Buck G.A."/>
            <person name="Jefferson K.K."/>
        </authorList>
    </citation>
    <scope>NUCLEOTIDE SEQUENCE [LARGE SCALE GENOMIC DNA]</scope>
    <source>
        <strain evidence="3 4">SN35</strain>
    </source>
</reference>
<evidence type="ECO:0000313" key="3">
    <source>
        <dbReference type="EMBL" id="AKC95622.1"/>
    </source>
</evidence>
<evidence type="ECO:0000256" key="1">
    <source>
        <dbReference type="SAM" id="Coils"/>
    </source>
</evidence>
<dbReference type="STRING" id="187101.VC03_03740"/>
<name>A0A0E3ZBN7_9FUSO</name>
<feature type="transmembrane region" description="Helical" evidence="2">
    <location>
        <begin position="177"/>
        <end position="196"/>
    </location>
</feature>
<dbReference type="OrthoDB" id="9801841at2"/>
<gene>
    <name evidence="3" type="ORF">VC03_03740</name>
</gene>
<proteinExistence type="predicted"/>
<feature type="coiled-coil region" evidence="1">
    <location>
        <begin position="366"/>
        <end position="407"/>
    </location>
</feature>
<dbReference type="RefSeq" id="WP_046328728.1">
    <property type="nucleotide sequence ID" value="NZ_CP011280.1"/>
</dbReference>
<protein>
    <submittedName>
        <fullName evidence="3">Uncharacterized protein</fullName>
    </submittedName>
</protein>
<feature type="coiled-coil region" evidence="1">
    <location>
        <begin position="198"/>
        <end position="241"/>
    </location>
</feature>
<keyword evidence="2" id="KW-0472">Membrane</keyword>
<dbReference type="AlphaFoldDB" id="A0A0E3ZBN7"/>